<dbReference type="Pfam" id="PF00583">
    <property type="entry name" value="Acetyltransf_1"/>
    <property type="match status" value="1"/>
</dbReference>
<organism evidence="2 3">
    <name type="scientific">Aureimonas glaciei</name>
    <dbReference type="NCBI Taxonomy" id="1776957"/>
    <lineage>
        <taxon>Bacteria</taxon>
        <taxon>Pseudomonadati</taxon>
        <taxon>Pseudomonadota</taxon>
        <taxon>Alphaproteobacteria</taxon>
        <taxon>Hyphomicrobiales</taxon>
        <taxon>Aurantimonadaceae</taxon>
        <taxon>Aureimonas</taxon>
    </lineage>
</organism>
<evidence type="ECO:0000259" key="1">
    <source>
        <dbReference type="PROSITE" id="PS51186"/>
    </source>
</evidence>
<dbReference type="CDD" id="cd04301">
    <property type="entry name" value="NAT_SF"/>
    <property type="match status" value="1"/>
</dbReference>
<dbReference type="InterPro" id="IPR000182">
    <property type="entry name" value="GNAT_dom"/>
</dbReference>
<feature type="domain" description="N-acetyltransferase" evidence="1">
    <location>
        <begin position="33"/>
        <end position="173"/>
    </location>
</feature>
<reference evidence="2" key="2">
    <citation type="submission" date="2020-09" db="EMBL/GenBank/DDBJ databases">
        <authorList>
            <person name="Sun Q."/>
            <person name="Zhou Y."/>
        </authorList>
    </citation>
    <scope>NUCLEOTIDE SEQUENCE</scope>
    <source>
        <strain evidence="2">CGMCC 1.15493</strain>
    </source>
</reference>
<accession>A0A916XUD7</accession>
<evidence type="ECO:0000313" key="3">
    <source>
        <dbReference type="Proteomes" id="UP000613160"/>
    </source>
</evidence>
<proteinExistence type="predicted"/>
<reference evidence="2" key="1">
    <citation type="journal article" date="2014" name="Int. J. Syst. Evol. Microbiol.">
        <title>Complete genome sequence of Corynebacterium casei LMG S-19264T (=DSM 44701T), isolated from a smear-ripened cheese.</title>
        <authorList>
            <consortium name="US DOE Joint Genome Institute (JGI-PGF)"/>
            <person name="Walter F."/>
            <person name="Albersmeier A."/>
            <person name="Kalinowski J."/>
            <person name="Ruckert C."/>
        </authorList>
    </citation>
    <scope>NUCLEOTIDE SEQUENCE</scope>
    <source>
        <strain evidence="2">CGMCC 1.15493</strain>
    </source>
</reference>
<keyword evidence="3" id="KW-1185">Reference proteome</keyword>
<dbReference type="GO" id="GO:0016747">
    <property type="term" value="F:acyltransferase activity, transferring groups other than amino-acyl groups"/>
    <property type="evidence" value="ECO:0007669"/>
    <property type="project" value="InterPro"/>
</dbReference>
<protein>
    <submittedName>
        <fullName evidence="2">N-acetyltransferase</fullName>
    </submittedName>
</protein>
<dbReference type="Proteomes" id="UP000613160">
    <property type="component" value="Unassembled WGS sequence"/>
</dbReference>
<evidence type="ECO:0000313" key="2">
    <source>
        <dbReference type="EMBL" id="GGD12733.1"/>
    </source>
</evidence>
<dbReference type="EMBL" id="BMJJ01000003">
    <property type="protein sequence ID" value="GGD12733.1"/>
    <property type="molecule type" value="Genomic_DNA"/>
</dbReference>
<dbReference type="InterPro" id="IPR016181">
    <property type="entry name" value="Acyl_CoA_acyltransferase"/>
</dbReference>
<gene>
    <name evidence="2" type="ORF">GCM10011335_14470</name>
</gene>
<dbReference type="AlphaFoldDB" id="A0A916XUD7"/>
<sequence>MQLLETTVTQFELRTPPGRRLHPPEIRRKLLMQEVPHIPLSYYAYLYQVVGRAHHWTSRLLPGKQLAREIHIDGIAVHVLSVDGAPAGWFELDWARKPGETRLVHFGLLPDFRGLGLARYLLSEAIHAGFAVGNPVMTLETNTLDHPAARRLYQEAGFVPVSSRSVTTRAIEA</sequence>
<comment type="caution">
    <text evidence="2">The sequence shown here is derived from an EMBL/GenBank/DDBJ whole genome shotgun (WGS) entry which is preliminary data.</text>
</comment>
<name>A0A916XUD7_9HYPH</name>
<dbReference type="RefSeq" id="WP_188849923.1">
    <property type="nucleotide sequence ID" value="NZ_BMJJ01000003.1"/>
</dbReference>
<dbReference type="PROSITE" id="PS51186">
    <property type="entry name" value="GNAT"/>
    <property type="match status" value="1"/>
</dbReference>
<dbReference type="SUPFAM" id="SSF55729">
    <property type="entry name" value="Acyl-CoA N-acyltransferases (Nat)"/>
    <property type="match status" value="1"/>
</dbReference>
<dbReference type="Gene3D" id="3.40.630.30">
    <property type="match status" value="1"/>
</dbReference>